<evidence type="ECO:0000256" key="3">
    <source>
        <dbReference type="ARBA" id="ARBA00008883"/>
    </source>
</evidence>
<keyword evidence="8 16" id="KW-0812">Transmembrane</keyword>
<evidence type="ECO:0000256" key="8">
    <source>
        <dbReference type="ARBA" id="ARBA00022692"/>
    </source>
</evidence>
<dbReference type="Pfam" id="PF02706">
    <property type="entry name" value="Wzz"/>
    <property type="match status" value="1"/>
</dbReference>
<accession>A0A4Q7YNP3</accession>
<evidence type="ECO:0000256" key="12">
    <source>
        <dbReference type="ARBA" id="ARBA00022989"/>
    </source>
</evidence>
<feature type="domain" description="Tyrosine-protein kinase G-rich" evidence="19">
    <location>
        <begin position="405"/>
        <end position="478"/>
    </location>
</feature>
<comment type="similarity">
    <text evidence="3">Belongs to the etk/wzc family.</text>
</comment>
<keyword evidence="14" id="KW-0829">Tyrosine-protein kinase</keyword>
<evidence type="ECO:0000313" key="21">
    <source>
        <dbReference type="Proteomes" id="UP000292958"/>
    </source>
</evidence>
<dbReference type="InterPro" id="IPR027417">
    <property type="entry name" value="P-loop_NTPase"/>
</dbReference>
<dbReference type="OrthoDB" id="9775724at2"/>
<evidence type="ECO:0000259" key="17">
    <source>
        <dbReference type="Pfam" id="PF02706"/>
    </source>
</evidence>
<evidence type="ECO:0000256" key="15">
    <source>
        <dbReference type="ARBA" id="ARBA00051245"/>
    </source>
</evidence>
<evidence type="ECO:0000259" key="18">
    <source>
        <dbReference type="Pfam" id="PF13614"/>
    </source>
</evidence>
<keyword evidence="13 16" id="KW-0472">Membrane</keyword>
<dbReference type="Pfam" id="PF13614">
    <property type="entry name" value="AAA_31"/>
    <property type="match status" value="1"/>
</dbReference>
<dbReference type="InterPro" id="IPR032807">
    <property type="entry name" value="GNVR"/>
</dbReference>
<dbReference type="GO" id="GO:0004713">
    <property type="term" value="F:protein tyrosine kinase activity"/>
    <property type="evidence" value="ECO:0007669"/>
    <property type="project" value="TreeGrafter"/>
</dbReference>
<dbReference type="GO" id="GO:0005886">
    <property type="term" value="C:plasma membrane"/>
    <property type="evidence" value="ECO:0007669"/>
    <property type="project" value="UniProtKB-SubCell"/>
</dbReference>
<dbReference type="InterPro" id="IPR005702">
    <property type="entry name" value="Wzc-like_C"/>
</dbReference>
<gene>
    <name evidence="20" type="ORF">BDD14_0283</name>
</gene>
<sequence>MGNTFNTNGIDRRPVGIVARDESGETFPKSWTANDRVEQRTSLFAEYLRILSRHRWMIFASAIAGILLSFLLSFASLPYYRARTSLDIQSLNSDFMNMRAVAPTGEGNGSSAETNVQTQIKLLQSDTLLQRTKARLAAEPHSATTPRLDLASRLIGMLHLPISVGKPISSDDLIEDTAKHVTVKPLGITRLVEITCDSWNAEFAARFCNTLTTQFKEADLETRSSESEKTSRWLAQQAADIKLLAEESQHKLEAATGGNGLVLSQESTTVGEDKLRELQAELVRAQADRIQKESQSEIAAVALSTTLPSVMDSPEYRRYQEKLADLKGKVAQLVPPLTEENPKVIHLRSEIREVEAGMEAARNANSNRLKNELETARHREMLLMTAYHMQEANVSSDLGKAAQVSLLRREVESEQQLYQTLLQRAKEAGFASAMQASTVRLVDAAHKPKMPFSPRRGTSTMAGLLLGSLFGIGFAFYKDRNSDILRVPGEVERYLNLNELGVIPSSRYEDKAFPASRSDSIITLQSGSSTIVRNADVLDMAGWSSHFSVVAEAYRSTTFSILLTGNSSNRARVYVVTSPNAGDGKTTVTSNLGVALSKSNLRVVILDGDLRKPGMHNALHVPNDVGLRNLLRGEIDLARATIGTFCKATRIPNLSVIPSGSGSEEVVQLLHSPRLAELIDRLHREFDVVLIDTPPMLHMADARIFACYSQGAILVIRSGSTSREQATKARDFFDKDRVRLIGTILNAFDPGRERLSKYYDSYYRYKQEAETFQKAATGS</sequence>
<comment type="caution">
    <text evidence="20">The sequence shown here is derived from an EMBL/GenBank/DDBJ whole genome shotgun (WGS) entry which is preliminary data.</text>
</comment>
<keyword evidence="11" id="KW-0067">ATP-binding</keyword>
<evidence type="ECO:0000313" key="20">
    <source>
        <dbReference type="EMBL" id="RZU38968.1"/>
    </source>
</evidence>
<dbReference type="RefSeq" id="WP_130417252.1">
    <property type="nucleotide sequence ID" value="NZ_SHKW01000001.1"/>
</dbReference>
<dbReference type="InterPro" id="IPR003856">
    <property type="entry name" value="LPS_length_determ_N"/>
</dbReference>
<evidence type="ECO:0000256" key="11">
    <source>
        <dbReference type="ARBA" id="ARBA00022840"/>
    </source>
</evidence>
<evidence type="ECO:0000256" key="6">
    <source>
        <dbReference type="ARBA" id="ARBA00022519"/>
    </source>
</evidence>
<feature type="domain" description="AAA" evidence="18">
    <location>
        <begin position="576"/>
        <end position="702"/>
    </location>
</feature>
<feature type="domain" description="Polysaccharide chain length determinant N-terminal" evidence="17">
    <location>
        <begin position="46"/>
        <end position="132"/>
    </location>
</feature>
<dbReference type="Gene3D" id="3.40.50.300">
    <property type="entry name" value="P-loop containing nucleotide triphosphate hydrolases"/>
    <property type="match status" value="1"/>
</dbReference>
<comment type="catalytic activity">
    <reaction evidence="15">
        <text>L-tyrosyl-[protein] + ATP = O-phospho-L-tyrosyl-[protein] + ADP + H(+)</text>
        <dbReference type="Rhea" id="RHEA:10596"/>
        <dbReference type="Rhea" id="RHEA-COMP:10136"/>
        <dbReference type="Rhea" id="RHEA-COMP:20101"/>
        <dbReference type="ChEBI" id="CHEBI:15378"/>
        <dbReference type="ChEBI" id="CHEBI:30616"/>
        <dbReference type="ChEBI" id="CHEBI:46858"/>
        <dbReference type="ChEBI" id="CHEBI:61978"/>
        <dbReference type="ChEBI" id="CHEBI:456216"/>
        <dbReference type="EC" id="2.7.10.2"/>
    </reaction>
</comment>
<evidence type="ECO:0000259" key="19">
    <source>
        <dbReference type="Pfam" id="PF13807"/>
    </source>
</evidence>
<dbReference type="EMBL" id="SHKW01000001">
    <property type="protein sequence ID" value="RZU38968.1"/>
    <property type="molecule type" value="Genomic_DNA"/>
</dbReference>
<keyword evidence="5" id="KW-1003">Cell membrane</keyword>
<reference evidence="20 21" key="1">
    <citation type="submission" date="2019-02" db="EMBL/GenBank/DDBJ databases">
        <title>Genomic Encyclopedia of Archaeal and Bacterial Type Strains, Phase II (KMG-II): from individual species to whole genera.</title>
        <authorList>
            <person name="Goeker M."/>
        </authorList>
    </citation>
    <scope>NUCLEOTIDE SEQUENCE [LARGE SCALE GENOMIC DNA]</scope>
    <source>
        <strain evidence="20 21">DSM 18101</strain>
    </source>
</reference>
<keyword evidence="6" id="KW-0997">Cell inner membrane</keyword>
<evidence type="ECO:0000256" key="14">
    <source>
        <dbReference type="ARBA" id="ARBA00023137"/>
    </source>
</evidence>
<dbReference type="NCBIfam" id="TIGR01007">
    <property type="entry name" value="eps_fam"/>
    <property type="match status" value="1"/>
</dbReference>
<evidence type="ECO:0000256" key="13">
    <source>
        <dbReference type="ARBA" id="ARBA00023136"/>
    </source>
</evidence>
<dbReference type="PANTHER" id="PTHR32309:SF13">
    <property type="entry name" value="FERRIC ENTEROBACTIN TRANSPORT PROTEIN FEPE"/>
    <property type="match status" value="1"/>
</dbReference>
<keyword evidence="12 16" id="KW-1133">Transmembrane helix</keyword>
<dbReference type="AlphaFoldDB" id="A0A4Q7YNP3"/>
<keyword evidence="9" id="KW-0547">Nucleotide-binding</keyword>
<evidence type="ECO:0000256" key="2">
    <source>
        <dbReference type="ARBA" id="ARBA00007316"/>
    </source>
</evidence>
<evidence type="ECO:0000256" key="9">
    <source>
        <dbReference type="ARBA" id="ARBA00022741"/>
    </source>
</evidence>
<evidence type="ECO:0000256" key="7">
    <source>
        <dbReference type="ARBA" id="ARBA00022679"/>
    </source>
</evidence>
<organism evidence="20 21">
    <name type="scientific">Edaphobacter modestus</name>
    <dbReference type="NCBI Taxonomy" id="388466"/>
    <lineage>
        <taxon>Bacteria</taxon>
        <taxon>Pseudomonadati</taxon>
        <taxon>Acidobacteriota</taxon>
        <taxon>Terriglobia</taxon>
        <taxon>Terriglobales</taxon>
        <taxon>Acidobacteriaceae</taxon>
        <taxon>Edaphobacter</taxon>
    </lineage>
</organism>
<comment type="similarity">
    <text evidence="2">Belongs to the CpsD/CapB family.</text>
</comment>
<keyword evidence="21" id="KW-1185">Reference proteome</keyword>
<dbReference type="Proteomes" id="UP000292958">
    <property type="component" value="Unassembled WGS sequence"/>
</dbReference>
<dbReference type="CDD" id="cd05387">
    <property type="entry name" value="BY-kinase"/>
    <property type="match status" value="1"/>
</dbReference>
<dbReference type="GO" id="GO:0005524">
    <property type="term" value="F:ATP binding"/>
    <property type="evidence" value="ECO:0007669"/>
    <property type="project" value="UniProtKB-KW"/>
</dbReference>
<feature type="transmembrane region" description="Helical" evidence="16">
    <location>
        <begin position="56"/>
        <end position="80"/>
    </location>
</feature>
<evidence type="ECO:0000256" key="5">
    <source>
        <dbReference type="ARBA" id="ARBA00022475"/>
    </source>
</evidence>
<name>A0A4Q7YNP3_9BACT</name>
<evidence type="ECO:0000256" key="16">
    <source>
        <dbReference type="SAM" id="Phobius"/>
    </source>
</evidence>
<comment type="subcellular location">
    <subcellularLocation>
        <location evidence="1">Cell inner membrane</location>
        <topology evidence="1">Multi-pass membrane protein</topology>
    </subcellularLocation>
</comment>
<dbReference type="InterPro" id="IPR025669">
    <property type="entry name" value="AAA_dom"/>
</dbReference>
<keyword evidence="10" id="KW-0418">Kinase</keyword>
<evidence type="ECO:0000256" key="4">
    <source>
        <dbReference type="ARBA" id="ARBA00011903"/>
    </source>
</evidence>
<dbReference type="EC" id="2.7.10.2" evidence="4"/>
<evidence type="ECO:0000256" key="1">
    <source>
        <dbReference type="ARBA" id="ARBA00004429"/>
    </source>
</evidence>
<evidence type="ECO:0000256" key="10">
    <source>
        <dbReference type="ARBA" id="ARBA00022777"/>
    </source>
</evidence>
<keyword evidence="7" id="KW-0808">Transferase</keyword>
<proteinExistence type="inferred from homology"/>
<dbReference type="Pfam" id="PF13807">
    <property type="entry name" value="GNVR"/>
    <property type="match status" value="1"/>
</dbReference>
<dbReference type="InterPro" id="IPR050445">
    <property type="entry name" value="Bact_polysacc_biosynth/exp"/>
</dbReference>
<dbReference type="PANTHER" id="PTHR32309">
    <property type="entry name" value="TYROSINE-PROTEIN KINASE"/>
    <property type="match status" value="1"/>
</dbReference>
<protein>
    <recommendedName>
        <fullName evidence="4">non-specific protein-tyrosine kinase</fullName>
        <ecNumber evidence="4">2.7.10.2</ecNumber>
    </recommendedName>
</protein>
<dbReference type="SUPFAM" id="SSF52540">
    <property type="entry name" value="P-loop containing nucleoside triphosphate hydrolases"/>
    <property type="match status" value="1"/>
</dbReference>